<comment type="similarity">
    <text evidence="1">Belongs to the sprouty family.</text>
</comment>
<accession>A0ABM4BK17</accession>
<evidence type="ECO:0000256" key="1">
    <source>
        <dbReference type="ARBA" id="ARBA00010964"/>
    </source>
</evidence>
<proteinExistence type="inferred from homology"/>
<dbReference type="Proteomes" id="UP001652625">
    <property type="component" value="Chromosome 03"/>
</dbReference>
<gene>
    <name evidence="3" type="primary">LOC124809177</name>
</gene>
<dbReference type="PANTHER" id="PTHR12365:SF7">
    <property type="entry name" value="PROTEIN SPROUTY"/>
    <property type="match status" value="1"/>
</dbReference>
<dbReference type="PANTHER" id="PTHR12365">
    <property type="entry name" value="SPROUTY"/>
    <property type="match status" value="1"/>
</dbReference>
<dbReference type="InterPro" id="IPR051192">
    <property type="entry name" value="Sprouty_domain"/>
</dbReference>
<evidence type="ECO:0000313" key="3">
    <source>
        <dbReference type="RefSeq" id="XP_065649398.1"/>
    </source>
</evidence>
<dbReference type="GeneID" id="124809177"/>
<reference evidence="3" key="1">
    <citation type="submission" date="2025-08" db="UniProtKB">
        <authorList>
            <consortium name="RefSeq"/>
        </authorList>
    </citation>
    <scope>IDENTIFICATION</scope>
</reference>
<sequence length="323" mass="37351">MEESISIPGLVQPYSNNNEILANALKSKENRVDANLVPYPYSIYDDDSSTDHYFLVPGSKVDVCRFKREFIQLNDLKKTQIKESIYANNSTHHHHEEPICANKTTNQLSKETIYTNTSNVRYPLINKQQLARKNLLQTSGEYCLLAQDDKKYFSHKCQKSRLNNNNNNKEDKKSSGNFYCLHSETDRLSKSNTFHSRHKTYDTILQTNDKKLQKQLKKEYHKDNFIDSCTCIVCVKAINYHFDPDDTNKTIETCSCSGNLKSISRRWFCLGVLSVFFPCLLCYIPLKLCQKEPIDSAPRTKLKNAYEVRYVKGPYFNATSTSL</sequence>
<keyword evidence="2" id="KW-1185">Reference proteome</keyword>
<protein>
    <submittedName>
        <fullName evidence="3">Uncharacterized protein LOC124809177</fullName>
    </submittedName>
</protein>
<organism evidence="2 3">
    <name type="scientific">Hydra vulgaris</name>
    <name type="common">Hydra</name>
    <name type="synonym">Hydra attenuata</name>
    <dbReference type="NCBI Taxonomy" id="6087"/>
    <lineage>
        <taxon>Eukaryota</taxon>
        <taxon>Metazoa</taxon>
        <taxon>Cnidaria</taxon>
        <taxon>Hydrozoa</taxon>
        <taxon>Hydroidolina</taxon>
        <taxon>Anthoathecata</taxon>
        <taxon>Aplanulata</taxon>
        <taxon>Hydridae</taxon>
        <taxon>Hydra</taxon>
    </lineage>
</organism>
<dbReference type="RefSeq" id="XP_065649398.1">
    <property type="nucleotide sequence ID" value="XM_065793326.1"/>
</dbReference>
<evidence type="ECO:0000313" key="2">
    <source>
        <dbReference type="Proteomes" id="UP001652625"/>
    </source>
</evidence>
<dbReference type="InterPro" id="IPR007875">
    <property type="entry name" value="Sprouty"/>
</dbReference>
<dbReference type="Pfam" id="PF05210">
    <property type="entry name" value="Sprouty"/>
    <property type="match status" value="1"/>
</dbReference>
<name>A0ABM4BK17_HYDVU</name>